<dbReference type="SUPFAM" id="SSF48371">
    <property type="entry name" value="ARM repeat"/>
    <property type="match status" value="1"/>
</dbReference>
<dbReference type="Gene3D" id="1.10.510.10">
    <property type="entry name" value="Transferase(Phosphotransferase) domain 1"/>
    <property type="match status" value="1"/>
</dbReference>
<dbReference type="Proteomes" id="UP000218231">
    <property type="component" value="Unassembled WGS sequence"/>
</dbReference>
<evidence type="ECO:0000256" key="1">
    <source>
        <dbReference type="SAM" id="MobiDB-lite"/>
    </source>
</evidence>
<sequence>MIKNFQELSTVPSRPSVSPPPGKDSLIVPGSSQALAIPPNIEKHFQNLEFRFHAGYWKVFIAKSVLGDKDASIFVFDKAKSNIKAPPRIGRMNKFALADLIKYETNQLSSLNHPKILYSMHGLEESKDIMAFASEIVHFSLPMLIRDEGIERLEVKLGVLQNCYPCFPWTKKLPPSLQPDLDFLAPEYLQPNQVTVTSAADVFSLGVLICWIYSGGKRLIDAKNSLETYQIIVGQLTEALNCISEELGPNLRDSLCKVLSADIDQRPSVQLMALIKHFDDPALSAMRQLDDIAQVFDPSQKAHFLSHTLHAALPSIPENLWFTRILPRFNEQLSDSVELYTSLAKPLFFMLEHCESHNIHKLQDWMRRILDNIQQKTLRAFVLENLSVLFRRLTDEKVEDKCMELIVHSIKSDDTSTQSSAIRGLPHIADFLPLAFITRKLFPAILSLPPYLHDNVPRQLDLLAALAALSDRCDPNSLQQLLTGVSLCSSHHPVIIHAKSRIVQRIVTRDPVRLRDSQLVCVHLLNPLVIGLANRDLSSAHFDDVMSSVRILLDVVEQLRYETDDRKVQQQQMGLGWVFLIFLRFIIEKTH</sequence>
<dbReference type="PANTHER" id="PTHR12984:SF16">
    <property type="entry name" value="BLACK MATCH, ISOFORM H"/>
    <property type="match status" value="1"/>
</dbReference>
<dbReference type="InterPro" id="IPR051177">
    <property type="entry name" value="CIK-Related_Protein"/>
</dbReference>
<comment type="caution">
    <text evidence="2">The sequence shown here is derived from an EMBL/GenBank/DDBJ whole genome shotgun (WGS) entry which is preliminary data.</text>
</comment>
<dbReference type="OrthoDB" id="79687at2759"/>
<name>A0A2A2LHX1_9BILA</name>
<keyword evidence="3" id="KW-1185">Reference proteome</keyword>
<evidence type="ECO:0000313" key="3">
    <source>
        <dbReference type="Proteomes" id="UP000218231"/>
    </source>
</evidence>
<dbReference type="AlphaFoldDB" id="A0A2A2LHX1"/>
<evidence type="ECO:0000313" key="2">
    <source>
        <dbReference type="EMBL" id="PAV85647.1"/>
    </source>
</evidence>
<feature type="region of interest" description="Disordered" evidence="1">
    <location>
        <begin position="1"/>
        <end position="24"/>
    </location>
</feature>
<dbReference type="InterPro" id="IPR011989">
    <property type="entry name" value="ARM-like"/>
</dbReference>
<accession>A0A2A2LHX1</accession>
<reference evidence="2 3" key="1">
    <citation type="journal article" date="2017" name="Curr. Biol.">
        <title>Genome architecture and evolution of a unichromosomal asexual nematode.</title>
        <authorList>
            <person name="Fradin H."/>
            <person name="Zegar C."/>
            <person name="Gutwein M."/>
            <person name="Lucas J."/>
            <person name="Kovtun M."/>
            <person name="Corcoran D."/>
            <person name="Baugh L.R."/>
            <person name="Kiontke K."/>
            <person name="Gunsalus K."/>
            <person name="Fitch D.H."/>
            <person name="Piano F."/>
        </authorList>
    </citation>
    <scope>NUCLEOTIDE SEQUENCE [LARGE SCALE GENOMIC DNA]</scope>
    <source>
        <strain evidence="2">PF1309</strain>
    </source>
</reference>
<dbReference type="InterPro" id="IPR016024">
    <property type="entry name" value="ARM-type_fold"/>
</dbReference>
<dbReference type="Gene3D" id="1.25.10.10">
    <property type="entry name" value="Leucine-rich Repeat Variant"/>
    <property type="match status" value="1"/>
</dbReference>
<dbReference type="EMBL" id="LIAE01006751">
    <property type="protein sequence ID" value="PAV85647.1"/>
    <property type="molecule type" value="Genomic_DNA"/>
</dbReference>
<evidence type="ECO:0008006" key="4">
    <source>
        <dbReference type="Google" id="ProtNLM"/>
    </source>
</evidence>
<dbReference type="InterPro" id="IPR011009">
    <property type="entry name" value="Kinase-like_dom_sf"/>
</dbReference>
<dbReference type="PANTHER" id="PTHR12984">
    <property type="entry name" value="SCY1-RELATED S/T PROTEIN KINASE-LIKE"/>
    <property type="match status" value="1"/>
</dbReference>
<organism evidence="2 3">
    <name type="scientific">Diploscapter pachys</name>
    <dbReference type="NCBI Taxonomy" id="2018661"/>
    <lineage>
        <taxon>Eukaryota</taxon>
        <taxon>Metazoa</taxon>
        <taxon>Ecdysozoa</taxon>
        <taxon>Nematoda</taxon>
        <taxon>Chromadorea</taxon>
        <taxon>Rhabditida</taxon>
        <taxon>Rhabditina</taxon>
        <taxon>Rhabditomorpha</taxon>
        <taxon>Rhabditoidea</taxon>
        <taxon>Rhabditidae</taxon>
        <taxon>Diploscapter</taxon>
    </lineage>
</organism>
<dbReference type="Gene3D" id="3.30.200.20">
    <property type="entry name" value="Phosphorylase Kinase, domain 1"/>
    <property type="match status" value="1"/>
</dbReference>
<proteinExistence type="predicted"/>
<protein>
    <recommendedName>
        <fullName evidence="4">Protein kinase domain-containing protein</fullName>
    </recommendedName>
</protein>
<dbReference type="SUPFAM" id="SSF56112">
    <property type="entry name" value="Protein kinase-like (PK-like)"/>
    <property type="match status" value="1"/>
</dbReference>
<gene>
    <name evidence="2" type="ORF">WR25_08255</name>
</gene>